<comment type="pathway">
    <text evidence="1">Carbohydrate degradation.</text>
</comment>
<sequence>MRHDVCAFLLKHNFVRRIDINAVVASLLYDMDNGIKGLPSDLAMLKTWCVPPEKHIKNESTIVIDAGGTNFRSGLVVFDTEGNPSVCEFEKTAMPGVGQMLGRAEFFDRMAENLDHVKNKADKIGFCFSYPIEITPDGDGILLNFSKEINAPEVVGSAVGKELCAALVKRGWKRPKKITLLNDTVAALLGGAALADKGKSYSSYVGFILGTGMNSAYIQPETALDGGKKFIKQIVVCESGGFAKIYLSDFDKALDKKTIRPGSFLLEKQCSGAYLGSLALEVIRCAAEENLFSPSVCKEISAFKDLSLIEVDSFLHSPHSKNHKIGALCALSCDKDLEILYELLDSVVERSARYAAALLCAAVIQSGEGKDPSRPVCIMCNGTTFHKTHKVSSRCAAYLEEFLFYQRGLSYELVSKENDITYGSAVAGLTDRIV</sequence>
<dbReference type="GO" id="GO:0006096">
    <property type="term" value="P:glycolytic process"/>
    <property type="evidence" value="ECO:0007669"/>
    <property type="project" value="UniProtKB-KW"/>
</dbReference>
<reference evidence="12" key="1">
    <citation type="submission" date="2020-05" db="EMBL/GenBank/DDBJ databases">
        <authorList>
            <person name="Zeng H."/>
            <person name="Chan Y.K."/>
            <person name="Watt R.M."/>
        </authorList>
    </citation>
    <scope>NUCLEOTIDE SEQUENCE</scope>
    <source>
        <strain evidence="12">ATCC 700773</strain>
    </source>
</reference>
<evidence type="ECO:0000256" key="5">
    <source>
        <dbReference type="ARBA" id="ARBA00022741"/>
    </source>
</evidence>
<comment type="pathway">
    <text evidence="2">Carbohydrate metabolism.</text>
</comment>
<dbReference type="PANTHER" id="PTHR19443:SF16">
    <property type="entry name" value="HEXOKINASE TYPE 1-RELATED"/>
    <property type="match status" value="1"/>
</dbReference>
<dbReference type="AlphaFoldDB" id="A0A975ICS7"/>
<dbReference type="PROSITE" id="PS51748">
    <property type="entry name" value="HEXOKINASE_2"/>
    <property type="match status" value="1"/>
</dbReference>
<dbReference type="PANTHER" id="PTHR19443">
    <property type="entry name" value="HEXOKINASE"/>
    <property type="match status" value="1"/>
</dbReference>
<dbReference type="GO" id="GO:0006006">
    <property type="term" value="P:glucose metabolic process"/>
    <property type="evidence" value="ECO:0007669"/>
    <property type="project" value="TreeGrafter"/>
</dbReference>
<dbReference type="PRINTS" id="PR00475">
    <property type="entry name" value="HEXOKINASE"/>
</dbReference>
<dbReference type="Gene3D" id="3.30.420.40">
    <property type="match status" value="1"/>
</dbReference>
<comment type="similarity">
    <text evidence="3">Belongs to the hexokinase family.</text>
</comment>
<dbReference type="InterPro" id="IPR001312">
    <property type="entry name" value="Hexokinase"/>
</dbReference>
<evidence type="ECO:0000259" key="10">
    <source>
        <dbReference type="Pfam" id="PF00349"/>
    </source>
</evidence>
<evidence type="ECO:0000256" key="4">
    <source>
        <dbReference type="ARBA" id="ARBA00022679"/>
    </source>
</evidence>
<comment type="catalytic activity">
    <reaction evidence="9">
        <text>D-fructose + ATP = D-fructose 6-phosphate + ADP + H(+)</text>
        <dbReference type="Rhea" id="RHEA:16125"/>
        <dbReference type="ChEBI" id="CHEBI:15378"/>
        <dbReference type="ChEBI" id="CHEBI:30616"/>
        <dbReference type="ChEBI" id="CHEBI:37721"/>
        <dbReference type="ChEBI" id="CHEBI:61527"/>
        <dbReference type="ChEBI" id="CHEBI:456216"/>
        <dbReference type="EC" id="2.7.1.1"/>
    </reaction>
    <physiologicalReaction direction="left-to-right" evidence="9">
        <dbReference type="Rhea" id="RHEA:16126"/>
    </physiologicalReaction>
</comment>
<name>A0A975ICS7_9SPIR</name>
<evidence type="ECO:0000256" key="9">
    <source>
        <dbReference type="ARBA" id="ARBA00047905"/>
    </source>
</evidence>
<dbReference type="RefSeq" id="WP_210116816.1">
    <property type="nucleotide sequence ID" value="NZ_CP054257.1"/>
</dbReference>
<evidence type="ECO:0000313" key="13">
    <source>
        <dbReference type="Proteomes" id="UP000671995"/>
    </source>
</evidence>
<evidence type="ECO:0000256" key="8">
    <source>
        <dbReference type="ARBA" id="ARBA00023152"/>
    </source>
</evidence>
<dbReference type="GO" id="GO:0005524">
    <property type="term" value="F:ATP binding"/>
    <property type="evidence" value="ECO:0007669"/>
    <property type="project" value="UniProtKB-KW"/>
</dbReference>
<evidence type="ECO:0000259" key="11">
    <source>
        <dbReference type="Pfam" id="PF03727"/>
    </source>
</evidence>
<evidence type="ECO:0000256" key="1">
    <source>
        <dbReference type="ARBA" id="ARBA00004921"/>
    </source>
</evidence>
<organism evidence="12 13">
    <name type="scientific">Treponema parvum</name>
    <dbReference type="NCBI Taxonomy" id="138851"/>
    <lineage>
        <taxon>Bacteria</taxon>
        <taxon>Pseudomonadati</taxon>
        <taxon>Spirochaetota</taxon>
        <taxon>Spirochaetia</taxon>
        <taxon>Spirochaetales</taxon>
        <taxon>Treponemataceae</taxon>
        <taxon>Treponema</taxon>
    </lineage>
</organism>
<proteinExistence type="inferred from homology"/>
<gene>
    <name evidence="12" type="ORF">HRI96_07790</name>
</gene>
<dbReference type="Pfam" id="PF03727">
    <property type="entry name" value="Hexokinase_2"/>
    <property type="match status" value="1"/>
</dbReference>
<keyword evidence="8" id="KW-0324">Glycolysis</keyword>
<keyword evidence="7" id="KW-0067">ATP-binding</keyword>
<feature type="domain" description="Hexokinase C-terminal" evidence="11">
    <location>
        <begin position="205"/>
        <end position="428"/>
    </location>
</feature>
<dbReference type="InterPro" id="IPR043129">
    <property type="entry name" value="ATPase_NBD"/>
</dbReference>
<dbReference type="CDD" id="cd24000">
    <property type="entry name" value="ASKHA_NBD_HK"/>
    <property type="match status" value="1"/>
</dbReference>
<evidence type="ECO:0000256" key="3">
    <source>
        <dbReference type="ARBA" id="ARBA00009225"/>
    </source>
</evidence>
<evidence type="ECO:0000256" key="7">
    <source>
        <dbReference type="ARBA" id="ARBA00022840"/>
    </source>
</evidence>
<dbReference type="InterPro" id="IPR022672">
    <property type="entry name" value="Hexokinase_N"/>
</dbReference>
<dbReference type="Proteomes" id="UP000671995">
    <property type="component" value="Chromosome"/>
</dbReference>
<dbReference type="Pfam" id="PF00349">
    <property type="entry name" value="Hexokinase_1"/>
    <property type="match status" value="1"/>
</dbReference>
<keyword evidence="5" id="KW-0547">Nucleotide-binding</keyword>
<dbReference type="GO" id="GO:0008865">
    <property type="term" value="F:fructokinase activity"/>
    <property type="evidence" value="ECO:0007669"/>
    <property type="project" value="TreeGrafter"/>
</dbReference>
<dbReference type="Gene3D" id="3.40.367.20">
    <property type="match status" value="1"/>
</dbReference>
<reference evidence="12" key="2">
    <citation type="journal article" date="2021" name="Microbiol. Resour. Announc.">
        <title>Complete Genome Sequences of Three Human Oral Treponema parvum Isolates.</title>
        <authorList>
            <person name="Zeng H."/>
            <person name="Watt R.M."/>
        </authorList>
    </citation>
    <scope>NUCLEOTIDE SEQUENCE</scope>
    <source>
        <strain evidence="12">ATCC 700773</strain>
    </source>
</reference>
<dbReference type="SUPFAM" id="SSF53067">
    <property type="entry name" value="Actin-like ATPase domain"/>
    <property type="match status" value="2"/>
</dbReference>
<evidence type="ECO:0000256" key="2">
    <source>
        <dbReference type="ARBA" id="ARBA00005007"/>
    </source>
</evidence>
<dbReference type="InterPro" id="IPR022673">
    <property type="entry name" value="Hexokinase_C"/>
</dbReference>
<protein>
    <submittedName>
        <fullName evidence="12">Hexokinase</fullName>
    </submittedName>
</protein>
<evidence type="ECO:0000256" key="6">
    <source>
        <dbReference type="ARBA" id="ARBA00022777"/>
    </source>
</evidence>
<dbReference type="GO" id="GO:0001678">
    <property type="term" value="P:intracellular glucose homeostasis"/>
    <property type="evidence" value="ECO:0007669"/>
    <property type="project" value="InterPro"/>
</dbReference>
<keyword evidence="6" id="KW-0418">Kinase</keyword>
<evidence type="ECO:0000313" key="12">
    <source>
        <dbReference type="EMBL" id="QTQ12102.1"/>
    </source>
</evidence>
<dbReference type="GO" id="GO:0004340">
    <property type="term" value="F:glucokinase activity"/>
    <property type="evidence" value="ECO:0007669"/>
    <property type="project" value="TreeGrafter"/>
</dbReference>
<dbReference type="EMBL" id="CP054257">
    <property type="protein sequence ID" value="QTQ12102.1"/>
    <property type="molecule type" value="Genomic_DNA"/>
</dbReference>
<accession>A0A975ICS7</accession>
<dbReference type="GO" id="GO:0005536">
    <property type="term" value="F:D-glucose binding"/>
    <property type="evidence" value="ECO:0007669"/>
    <property type="project" value="InterPro"/>
</dbReference>
<keyword evidence="4" id="KW-0808">Transferase</keyword>
<feature type="domain" description="Hexokinase N-terminal" evidence="10">
    <location>
        <begin position="19"/>
        <end position="192"/>
    </location>
</feature>